<evidence type="ECO:0000256" key="1">
    <source>
        <dbReference type="SAM" id="MobiDB-lite"/>
    </source>
</evidence>
<dbReference type="PANTHER" id="PTHR33064:SF37">
    <property type="entry name" value="RIBONUCLEASE H"/>
    <property type="match status" value="1"/>
</dbReference>
<proteinExistence type="predicted"/>
<evidence type="ECO:0000313" key="2">
    <source>
        <dbReference type="EMBL" id="KAH0811008.1"/>
    </source>
</evidence>
<dbReference type="AlphaFoldDB" id="A0A8J6HC36"/>
<reference evidence="2" key="2">
    <citation type="submission" date="2021-08" db="EMBL/GenBank/DDBJ databases">
        <authorList>
            <person name="Eriksson T."/>
        </authorList>
    </citation>
    <scope>NUCLEOTIDE SEQUENCE</scope>
    <source>
        <strain evidence="2">Stoneville</strain>
        <tissue evidence="2">Whole head</tissue>
    </source>
</reference>
<feature type="region of interest" description="Disordered" evidence="1">
    <location>
        <begin position="705"/>
        <end position="736"/>
    </location>
</feature>
<keyword evidence="3" id="KW-1185">Reference proteome</keyword>
<gene>
    <name evidence="2" type="ORF">GEV33_011783</name>
</gene>
<feature type="region of interest" description="Disordered" evidence="1">
    <location>
        <begin position="267"/>
        <end position="294"/>
    </location>
</feature>
<accession>A0A8J6HC36</accession>
<dbReference type="InterPro" id="IPR043502">
    <property type="entry name" value="DNA/RNA_pol_sf"/>
</dbReference>
<dbReference type="PANTHER" id="PTHR33064">
    <property type="entry name" value="POL PROTEIN"/>
    <property type="match status" value="1"/>
</dbReference>
<name>A0A8J6HC36_TENMO</name>
<dbReference type="Gene3D" id="3.30.70.270">
    <property type="match status" value="2"/>
</dbReference>
<protein>
    <submittedName>
        <fullName evidence="2">Uncharacterized protein</fullName>
    </submittedName>
</protein>
<dbReference type="EMBL" id="JABDTM020027110">
    <property type="protein sequence ID" value="KAH0811008.1"/>
    <property type="molecule type" value="Genomic_DNA"/>
</dbReference>
<organism evidence="2 3">
    <name type="scientific">Tenebrio molitor</name>
    <name type="common">Yellow mealworm beetle</name>
    <dbReference type="NCBI Taxonomy" id="7067"/>
    <lineage>
        <taxon>Eukaryota</taxon>
        <taxon>Metazoa</taxon>
        <taxon>Ecdysozoa</taxon>
        <taxon>Arthropoda</taxon>
        <taxon>Hexapoda</taxon>
        <taxon>Insecta</taxon>
        <taxon>Pterygota</taxon>
        <taxon>Neoptera</taxon>
        <taxon>Endopterygota</taxon>
        <taxon>Coleoptera</taxon>
        <taxon>Polyphaga</taxon>
        <taxon>Cucujiformia</taxon>
        <taxon>Tenebrionidae</taxon>
        <taxon>Tenebrio</taxon>
    </lineage>
</organism>
<feature type="compositionally biased region" description="Polar residues" evidence="1">
    <location>
        <begin position="271"/>
        <end position="294"/>
    </location>
</feature>
<reference evidence="2" key="1">
    <citation type="journal article" date="2020" name="J Insects Food Feed">
        <title>The yellow mealworm (Tenebrio molitor) genome: a resource for the emerging insects as food and feed industry.</title>
        <authorList>
            <person name="Eriksson T."/>
            <person name="Andere A."/>
            <person name="Kelstrup H."/>
            <person name="Emery V."/>
            <person name="Picard C."/>
        </authorList>
    </citation>
    <scope>NUCLEOTIDE SEQUENCE</scope>
    <source>
        <strain evidence="2">Stoneville</strain>
        <tissue evidence="2">Whole head</tissue>
    </source>
</reference>
<sequence>MTSESSQIVQLIAAVMELLQRNAAPTAATQPQPPALVYGPEDLLRTFAGEPQDDPEAFIAEVESYFQQVGEHNLTPQHCVLVAHRQLRGDAAKRNRYFKDEDTSVEELCVRLRRDYGTENQFTRLLTEFTGATLCQNDPLGEFVNRQTNLHRHLFPGSPESRIVKELIQQMPSSVRSILATLCITRKRQERGLVKPFNSMPVVRKNAAEERKDMLLTGINIPIRSIVNEKTVDGMDNEFDGDRVEAESENIIPVNDSVVPQSMLELENEDTNQPSTSAEPSTSRWKPTYTPAQQQTPINKALGTTQRSTTYWTGRRLPSTRVNPSPQVQHGFPAVLTDVLKTFNSTKETPTIPPSPVPAIDLKFGYWYTPMDKASKHLTAFARPDGATYQYTVRAEERAGHMPEVHDSCIRGLPGEICTGVTGSEPKGPIREKETLKDHPVIRRPIRCQDGVDREGPIQFRALGRTAPKATGVLVPQLQCLGEESLPSPSRLTDAGGNILAPNVEPILADTGRTCRKTSRAWCSTAHNPVKRWNQTFRAVQARWRLTKINRRLPEALERLSTRSSSPPSAVPPVVLKLEDYLPTFSGDPDYFIQRLEKYFAQPTNAHLSEEEKVRVVYKQLRGPVFKRYKAFATRDREFRAVKDRLVTHYGVEKNFTAFYETFQKSQVEKSEDFEVFCARQETLYHRLFPAASESRLVAELDSDVSRGDGTTAGRPHPEINLPQRRKQGESTGGKLAQDRAIRISVRVSRITKNVATRSLGVVYVDIVIGDIPAPGSSWSLISETTSFWGTSGWRPPKPPCATPTSVFTTGHIAAPPFNMDSRPLPELQHQFPAPHHTGFLDALRELVCVMDASAVTGNVRAVTHKIRLEKDEPFRIRPYHLNEQKIKRSESEYCSPVVLVKKKEGTGCAHVNLDDIIVFSATYEERISHLRQIFERLQEFGLRCAPGKCRFGERHLVQIRDAVPPRTKRQLQSFLGLANRLREYVPLYATIAAPLTDLLVAKKTFWWTDAAQKAFDDLNTDIDQPLLLHRPDASRLPSG</sequence>
<comment type="caution">
    <text evidence="2">The sequence shown here is derived from an EMBL/GenBank/DDBJ whole genome shotgun (WGS) entry which is preliminary data.</text>
</comment>
<dbReference type="Proteomes" id="UP000719412">
    <property type="component" value="Unassembled WGS sequence"/>
</dbReference>
<evidence type="ECO:0000313" key="3">
    <source>
        <dbReference type="Proteomes" id="UP000719412"/>
    </source>
</evidence>
<dbReference type="GO" id="GO:0071897">
    <property type="term" value="P:DNA biosynthetic process"/>
    <property type="evidence" value="ECO:0007669"/>
    <property type="project" value="UniProtKB-ARBA"/>
</dbReference>
<dbReference type="InterPro" id="IPR043128">
    <property type="entry name" value="Rev_trsase/Diguanyl_cyclase"/>
</dbReference>
<dbReference type="InterPro" id="IPR051320">
    <property type="entry name" value="Viral_Replic_Matur_Polypro"/>
</dbReference>
<dbReference type="SUPFAM" id="SSF56672">
    <property type="entry name" value="DNA/RNA polymerases"/>
    <property type="match status" value="1"/>
</dbReference>